<evidence type="ECO:0000313" key="2">
    <source>
        <dbReference type="EMBL" id="SDI37743.1"/>
    </source>
</evidence>
<dbReference type="STRING" id="504805.SAMN05421505_1476"/>
<keyword evidence="1" id="KW-0472">Membrane</keyword>
<feature type="transmembrane region" description="Helical" evidence="1">
    <location>
        <begin position="21"/>
        <end position="42"/>
    </location>
</feature>
<evidence type="ECO:0000256" key="1">
    <source>
        <dbReference type="SAM" id="Phobius"/>
    </source>
</evidence>
<evidence type="ECO:0008006" key="4">
    <source>
        <dbReference type="Google" id="ProtNLM"/>
    </source>
</evidence>
<gene>
    <name evidence="2" type="ORF">SAMN05421505_1476</name>
</gene>
<sequence>MSSVPAATRAELTKIVSLRTVWIVTGVVITLHLLVSFANVGLNTEAVSKITPTGLIELFPDDPQPAHRAIVDFLVASSFQMGLFLPGIAAVIAGQEFRSRQLGQSLLAVPRRGRLIVAKTFAATGFLLFVSVLIAGISTAFMYAAVKDWNPTLLVSADAWRGQGKFVAFAVLTGLISFAITVLARSTLVGIVVTVALIALTMTQLLAAFTPALDALLPLSAGRNLLLNPADNKLSAGPEHALAVLIAWPVVMITAAGIALSRRDAR</sequence>
<feature type="transmembrane region" description="Helical" evidence="1">
    <location>
        <begin position="115"/>
        <end position="146"/>
    </location>
</feature>
<accession>A0A1G8K2V4</accession>
<dbReference type="Proteomes" id="UP000198923">
    <property type="component" value="Unassembled WGS sequence"/>
</dbReference>
<reference evidence="2 3" key="1">
    <citation type="submission" date="2016-10" db="EMBL/GenBank/DDBJ databases">
        <authorList>
            <person name="de Groot N.N."/>
        </authorList>
    </citation>
    <scope>NUCLEOTIDE SEQUENCE [LARGE SCALE GENOMIC DNA]</scope>
    <source>
        <strain evidence="2 3">CPCC 201354</strain>
    </source>
</reference>
<organism evidence="2 3">
    <name type="scientific">Sinosporangium album</name>
    <dbReference type="NCBI Taxonomy" id="504805"/>
    <lineage>
        <taxon>Bacteria</taxon>
        <taxon>Bacillati</taxon>
        <taxon>Actinomycetota</taxon>
        <taxon>Actinomycetes</taxon>
        <taxon>Streptosporangiales</taxon>
        <taxon>Streptosporangiaceae</taxon>
        <taxon>Sinosporangium</taxon>
    </lineage>
</organism>
<feature type="transmembrane region" description="Helical" evidence="1">
    <location>
        <begin position="191"/>
        <end position="213"/>
    </location>
</feature>
<keyword evidence="1" id="KW-1133">Transmembrane helix</keyword>
<proteinExistence type="predicted"/>
<evidence type="ECO:0000313" key="3">
    <source>
        <dbReference type="Proteomes" id="UP000198923"/>
    </source>
</evidence>
<feature type="transmembrane region" description="Helical" evidence="1">
    <location>
        <begin position="73"/>
        <end position="94"/>
    </location>
</feature>
<feature type="transmembrane region" description="Helical" evidence="1">
    <location>
        <begin position="166"/>
        <end position="184"/>
    </location>
</feature>
<name>A0A1G8K2V4_9ACTN</name>
<dbReference type="AlphaFoldDB" id="A0A1G8K2V4"/>
<keyword evidence="1" id="KW-0812">Transmembrane</keyword>
<protein>
    <recommendedName>
        <fullName evidence="4">ABC-2 family transporter protein</fullName>
    </recommendedName>
</protein>
<keyword evidence="3" id="KW-1185">Reference proteome</keyword>
<dbReference type="EMBL" id="FNCN01000047">
    <property type="protein sequence ID" value="SDI37743.1"/>
    <property type="molecule type" value="Genomic_DNA"/>
</dbReference>
<feature type="transmembrane region" description="Helical" evidence="1">
    <location>
        <begin position="241"/>
        <end position="260"/>
    </location>
</feature>